<reference evidence="4 5" key="1">
    <citation type="journal article" date="2019" name="PLoS Biol.">
        <title>Sex chromosomes control vertical transmission of feminizing Wolbachia symbionts in an isopod.</title>
        <authorList>
            <person name="Becking T."/>
            <person name="Chebbi M.A."/>
            <person name="Giraud I."/>
            <person name="Moumen B."/>
            <person name="Laverre T."/>
            <person name="Caubet Y."/>
            <person name="Peccoud J."/>
            <person name="Gilbert C."/>
            <person name="Cordaux R."/>
        </authorList>
    </citation>
    <scope>NUCLEOTIDE SEQUENCE [LARGE SCALE GENOMIC DNA]</scope>
    <source>
        <strain evidence="4">ANa2</strain>
        <tissue evidence="4">Whole body excluding digestive tract and cuticle</tissue>
    </source>
</reference>
<comment type="caution">
    <text evidence="4">The sequence shown here is derived from an EMBL/GenBank/DDBJ whole genome shotgun (WGS) entry which is preliminary data.</text>
</comment>
<organism evidence="4 5">
    <name type="scientific">Armadillidium nasatum</name>
    <dbReference type="NCBI Taxonomy" id="96803"/>
    <lineage>
        <taxon>Eukaryota</taxon>
        <taxon>Metazoa</taxon>
        <taxon>Ecdysozoa</taxon>
        <taxon>Arthropoda</taxon>
        <taxon>Crustacea</taxon>
        <taxon>Multicrustacea</taxon>
        <taxon>Malacostraca</taxon>
        <taxon>Eumalacostraca</taxon>
        <taxon>Peracarida</taxon>
        <taxon>Isopoda</taxon>
        <taxon>Oniscidea</taxon>
        <taxon>Crinocheta</taxon>
        <taxon>Armadillidiidae</taxon>
        <taxon>Armadillidium</taxon>
    </lineage>
</organism>
<dbReference type="PANTHER" id="PTHR10219">
    <property type="entry name" value="GLYCOLIPID TRANSFER PROTEIN-RELATED"/>
    <property type="match status" value="1"/>
</dbReference>
<dbReference type="GO" id="GO:1902388">
    <property type="term" value="F:ceramide 1-phosphate transfer activity"/>
    <property type="evidence" value="ECO:0007669"/>
    <property type="project" value="TreeGrafter"/>
</dbReference>
<proteinExistence type="inferred from homology"/>
<evidence type="ECO:0000256" key="1">
    <source>
        <dbReference type="ARBA" id="ARBA00007148"/>
    </source>
</evidence>
<dbReference type="SUPFAM" id="SSF110004">
    <property type="entry name" value="Glycolipid transfer protein, GLTP"/>
    <property type="match status" value="1"/>
</dbReference>
<dbReference type="GO" id="GO:1902387">
    <property type="term" value="F:ceramide 1-phosphate binding"/>
    <property type="evidence" value="ECO:0007669"/>
    <property type="project" value="TreeGrafter"/>
</dbReference>
<feature type="domain" description="Glycolipid transfer protein" evidence="3">
    <location>
        <begin position="55"/>
        <end position="199"/>
    </location>
</feature>
<dbReference type="AlphaFoldDB" id="A0A5N5T3J3"/>
<dbReference type="EMBL" id="SEYY01013807">
    <property type="protein sequence ID" value="KAB7500488.1"/>
    <property type="molecule type" value="Genomic_DNA"/>
</dbReference>
<accession>A0A5N5T3J3</accession>
<name>A0A5N5T3J3_9CRUS</name>
<dbReference type="PANTHER" id="PTHR10219:SF43">
    <property type="entry name" value="GLYCOLIPID TRANSFER PROTEIN DOMAIN-CONTAINING PROTEIN"/>
    <property type="match status" value="1"/>
</dbReference>
<evidence type="ECO:0000313" key="4">
    <source>
        <dbReference type="EMBL" id="KAB7500488.1"/>
    </source>
</evidence>
<sequence length="240" mass="27618">MSENIGATSPTDSLTSEDVHPSEDSLQHNENDVTFDLQVVLDGFKKCKRDDEQIYMDDYLRGYIELNKFFQLLGSVFNFVASDVQKKITILECYRKGGAGDFYYSIQSMIEYEKDNSILESTEQQSGSRTLLRLHRALEFIIGFLEELKKASLETKLGSISSEIYNRTLAKHHSWILGKTVSAVLYLMPTKQVIVEKVTKGDMEIYRQHESLLPEVIEVMQCVFNLTQKLYEDYDILNLP</sequence>
<gene>
    <name evidence="4" type="primary">Cptp</name>
    <name evidence="4" type="ORF">Anas_04812</name>
</gene>
<dbReference type="Proteomes" id="UP000326759">
    <property type="component" value="Unassembled WGS sequence"/>
</dbReference>
<dbReference type="GO" id="GO:0032691">
    <property type="term" value="P:negative regulation of interleukin-1 beta production"/>
    <property type="evidence" value="ECO:0007669"/>
    <property type="project" value="UniProtKB-ARBA"/>
</dbReference>
<protein>
    <submittedName>
        <fullName evidence="4">Ceramide-1-phosphate transfer protein</fullName>
    </submittedName>
</protein>
<keyword evidence="5" id="KW-1185">Reference proteome</keyword>
<dbReference type="OrthoDB" id="116883at2759"/>
<dbReference type="Gene3D" id="1.10.3520.10">
    <property type="entry name" value="Glycolipid transfer protein"/>
    <property type="match status" value="1"/>
</dbReference>
<dbReference type="InterPro" id="IPR036497">
    <property type="entry name" value="GLTP_sf"/>
</dbReference>
<feature type="compositionally biased region" description="Polar residues" evidence="2">
    <location>
        <begin position="1"/>
        <end position="16"/>
    </location>
</feature>
<dbReference type="Pfam" id="PF08718">
    <property type="entry name" value="GLTP"/>
    <property type="match status" value="1"/>
</dbReference>
<evidence type="ECO:0000313" key="5">
    <source>
        <dbReference type="Proteomes" id="UP000326759"/>
    </source>
</evidence>
<dbReference type="FunFam" id="1.10.3520.10:FF:000002">
    <property type="entry name" value="Ceramide-1-phosphate transfer protein"/>
    <property type="match status" value="1"/>
</dbReference>
<evidence type="ECO:0000259" key="3">
    <source>
        <dbReference type="Pfam" id="PF08718"/>
    </source>
</evidence>
<dbReference type="InterPro" id="IPR014830">
    <property type="entry name" value="Glycolipid_transfer_prot_dom"/>
</dbReference>
<evidence type="ECO:0000256" key="2">
    <source>
        <dbReference type="SAM" id="MobiDB-lite"/>
    </source>
</evidence>
<feature type="region of interest" description="Disordered" evidence="2">
    <location>
        <begin position="1"/>
        <end position="27"/>
    </location>
</feature>
<dbReference type="GO" id="GO:0016020">
    <property type="term" value="C:membrane"/>
    <property type="evidence" value="ECO:0007669"/>
    <property type="project" value="TreeGrafter"/>
</dbReference>
<feature type="compositionally biased region" description="Basic and acidic residues" evidence="2">
    <location>
        <begin position="17"/>
        <end position="27"/>
    </location>
</feature>
<comment type="similarity">
    <text evidence="1">Belongs to the GLTP family.</text>
</comment>
<dbReference type="GO" id="GO:0005829">
    <property type="term" value="C:cytosol"/>
    <property type="evidence" value="ECO:0007669"/>
    <property type="project" value="TreeGrafter"/>
</dbReference>